<accession>A0A9P7FRJ2</accession>
<comment type="caution">
    <text evidence="1">The sequence shown here is derived from an EMBL/GenBank/DDBJ whole genome shotgun (WGS) entry which is preliminary data.</text>
</comment>
<dbReference type="Proteomes" id="UP000717328">
    <property type="component" value="Unassembled WGS sequence"/>
</dbReference>
<gene>
    <name evidence="1" type="ORF">H0H81_006114</name>
</gene>
<name>A0A9P7FRJ2_9AGAR</name>
<proteinExistence type="predicted"/>
<reference evidence="1" key="1">
    <citation type="submission" date="2021-02" db="EMBL/GenBank/DDBJ databases">
        <authorList>
            <person name="Nieuwenhuis M."/>
            <person name="Van De Peppel L.J.J."/>
        </authorList>
    </citation>
    <scope>NUCLEOTIDE SEQUENCE</scope>
    <source>
        <strain evidence="1">D49</strain>
    </source>
</reference>
<reference evidence="1" key="2">
    <citation type="submission" date="2021-10" db="EMBL/GenBank/DDBJ databases">
        <title>Phylogenomics reveals ancestral predisposition of the termite-cultivated fungus Termitomyces towards a domesticated lifestyle.</title>
        <authorList>
            <person name="Auxier B."/>
            <person name="Grum-Grzhimaylo A."/>
            <person name="Cardenas M.E."/>
            <person name="Lodge J.D."/>
            <person name="Laessoe T."/>
            <person name="Pedersen O."/>
            <person name="Smith M.E."/>
            <person name="Kuyper T.W."/>
            <person name="Franco-Molano E.A."/>
            <person name="Baroni T.J."/>
            <person name="Aanen D.K."/>
        </authorList>
    </citation>
    <scope>NUCLEOTIDE SEQUENCE</scope>
    <source>
        <strain evidence="1">D49</strain>
    </source>
</reference>
<dbReference type="EMBL" id="JABCKI010005869">
    <property type="protein sequence ID" value="KAG5637014.1"/>
    <property type="molecule type" value="Genomic_DNA"/>
</dbReference>
<sequence>MRLPPSLPRPKWVRKGSDTKQTLVPDGLQHPKFTARKSDKSNYLLCNRASVAILTEYGGSKRRAGTNIYPLLADHIAHLLRLRVLQELELLADKLQTLLNKPKQLQPKLNSRVIRRLTRAEWNNLRTEGIVPYPNAIAIIVLPPLRKDPITKQPPKPSMSAAPLVPDPATPKPRPFSLPLCTMHPVVPYPWARGQCEGILPAAQVPLYNGVALFPLPSQRAALHALLTRLLGFERASRHEVNARDDTRASHAFLLTSDVESVLRGDVAAVAIALWRVKMFEDAEEDVASQSTLGWEHSRR</sequence>
<dbReference type="AlphaFoldDB" id="A0A9P7FRJ2"/>
<organism evidence="1 2">
    <name type="scientific">Sphagnurus paluster</name>
    <dbReference type="NCBI Taxonomy" id="117069"/>
    <lineage>
        <taxon>Eukaryota</taxon>
        <taxon>Fungi</taxon>
        <taxon>Dikarya</taxon>
        <taxon>Basidiomycota</taxon>
        <taxon>Agaricomycotina</taxon>
        <taxon>Agaricomycetes</taxon>
        <taxon>Agaricomycetidae</taxon>
        <taxon>Agaricales</taxon>
        <taxon>Tricholomatineae</taxon>
        <taxon>Lyophyllaceae</taxon>
        <taxon>Sphagnurus</taxon>
    </lineage>
</organism>
<protein>
    <submittedName>
        <fullName evidence="1">Uncharacterized protein</fullName>
    </submittedName>
</protein>
<dbReference type="OrthoDB" id="3363286at2759"/>
<evidence type="ECO:0000313" key="2">
    <source>
        <dbReference type="Proteomes" id="UP000717328"/>
    </source>
</evidence>
<keyword evidence="2" id="KW-1185">Reference proteome</keyword>
<evidence type="ECO:0000313" key="1">
    <source>
        <dbReference type="EMBL" id="KAG5637014.1"/>
    </source>
</evidence>